<evidence type="ECO:0000313" key="9">
    <source>
        <dbReference type="EMBL" id="EDO37068.1"/>
    </source>
</evidence>
<dbReference type="OMA" id="CFEKQSD"/>
<dbReference type="InterPro" id="IPR020946">
    <property type="entry name" value="Flavin_mOase-like"/>
</dbReference>
<evidence type="ECO:0000313" key="10">
    <source>
        <dbReference type="Proteomes" id="UP000001593"/>
    </source>
</evidence>
<evidence type="ECO:0000256" key="2">
    <source>
        <dbReference type="ARBA" id="ARBA00009183"/>
    </source>
</evidence>
<dbReference type="PANTHER" id="PTHR23023">
    <property type="entry name" value="DIMETHYLANILINE MONOOXYGENASE"/>
    <property type="match status" value="1"/>
</dbReference>
<dbReference type="EC" id="1.-.-.-" evidence="8"/>
<protein>
    <recommendedName>
        <fullName evidence="8">Flavin-containing monooxygenase</fullName>
        <ecNumber evidence="8">1.-.-.-</ecNumber>
    </recommendedName>
</protein>
<dbReference type="EMBL" id="DS469655">
    <property type="protein sequence ID" value="EDO37068.1"/>
    <property type="molecule type" value="Genomic_DNA"/>
</dbReference>
<evidence type="ECO:0000256" key="5">
    <source>
        <dbReference type="ARBA" id="ARBA00022857"/>
    </source>
</evidence>
<organism evidence="9 10">
    <name type="scientific">Nematostella vectensis</name>
    <name type="common">Starlet sea anemone</name>
    <dbReference type="NCBI Taxonomy" id="45351"/>
    <lineage>
        <taxon>Eukaryota</taxon>
        <taxon>Metazoa</taxon>
        <taxon>Cnidaria</taxon>
        <taxon>Anthozoa</taxon>
        <taxon>Hexacorallia</taxon>
        <taxon>Actiniaria</taxon>
        <taxon>Edwardsiidae</taxon>
        <taxon>Nematostella</taxon>
    </lineage>
</organism>
<dbReference type="STRING" id="45351.A7SGU0"/>
<accession>A7SGU0</accession>
<dbReference type="FunFam" id="3.50.50.60:FF:000138">
    <property type="entry name" value="Flavin-containing monooxygenase"/>
    <property type="match status" value="1"/>
</dbReference>
<evidence type="ECO:0000256" key="1">
    <source>
        <dbReference type="ARBA" id="ARBA00001974"/>
    </source>
</evidence>
<evidence type="ECO:0000256" key="7">
    <source>
        <dbReference type="ARBA" id="ARBA00023033"/>
    </source>
</evidence>
<dbReference type="PRINTS" id="PR00370">
    <property type="entry name" value="FMOXYGENASE"/>
</dbReference>
<dbReference type="Pfam" id="PF00743">
    <property type="entry name" value="FMO-like"/>
    <property type="match status" value="2"/>
</dbReference>
<dbReference type="InterPro" id="IPR050346">
    <property type="entry name" value="FMO-like"/>
</dbReference>
<name>A7SGU0_NEMVE</name>
<dbReference type="AlphaFoldDB" id="A7SGU0"/>
<keyword evidence="3 8" id="KW-0285">Flavoprotein</keyword>
<keyword evidence="6 8" id="KW-0560">Oxidoreductase</keyword>
<comment type="similarity">
    <text evidence="2 8">Belongs to the FMO family.</text>
</comment>
<keyword evidence="10" id="KW-1185">Reference proteome</keyword>
<evidence type="ECO:0000256" key="6">
    <source>
        <dbReference type="ARBA" id="ARBA00023002"/>
    </source>
</evidence>
<dbReference type="GO" id="GO:0050660">
    <property type="term" value="F:flavin adenine dinucleotide binding"/>
    <property type="evidence" value="ECO:0007669"/>
    <property type="project" value="InterPro"/>
</dbReference>
<comment type="cofactor">
    <cofactor evidence="1 8">
        <name>FAD</name>
        <dbReference type="ChEBI" id="CHEBI:57692"/>
    </cofactor>
</comment>
<keyword evidence="7 8" id="KW-0503">Monooxygenase</keyword>
<dbReference type="SUPFAM" id="SSF51905">
    <property type="entry name" value="FAD/NAD(P)-binding domain"/>
    <property type="match status" value="2"/>
</dbReference>
<keyword evidence="4 8" id="KW-0274">FAD</keyword>
<reference evidence="9 10" key="1">
    <citation type="journal article" date="2007" name="Science">
        <title>Sea anemone genome reveals ancestral eumetazoan gene repertoire and genomic organization.</title>
        <authorList>
            <person name="Putnam N.H."/>
            <person name="Srivastava M."/>
            <person name="Hellsten U."/>
            <person name="Dirks B."/>
            <person name="Chapman J."/>
            <person name="Salamov A."/>
            <person name="Terry A."/>
            <person name="Shapiro H."/>
            <person name="Lindquist E."/>
            <person name="Kapitonov V.V."/>
            <person name="Jurka J."/>
            <person name="Genikhovich G."/>
            <person name="Grigoriev I.V."/>
            <person name="Lucas S.M."/>
            <person name="Steele R.E."/>
            <person name="Finnerty J.R."/>
            <person name="Technau U."/>
            <person name="Martindale M.Q."/>
            <person name="Rokhsar D.S."/>
        </authorList>
    </citation>
    <scope>NUCLEOTIDE SEQUENCE [LARGE SCALE GENOMIC DNA]</scope>
    <source>
        <strain evidence="10">CH2 X CH6</strain>
    </source>
</reference>
<gene>
    <name evidence="9" type="ORF">NEMVEDRAFT_v1g235461</name>
</gene>
<evidence type="ECO:0000256" key="4">
    <source>
        <dbReference type="ARBA" id="ARBA00022827"/>
    </source>
</evidence>
<keyword evidence="5" id="KW-0521">NADP</keyword>
<dbReference type="eggNOG" id="KOG1399">
    <property type="taxonomic scope" value="Eukaryota"/>
</dbReference>
<dbReference type="InterPro" id="IPR036188">
    <property type="entry name" value="FAD/NAD-bd_sf"/>
</dbReference>
<evidence type="ECO:0000256" key="3">
    <source>
        <dbReference type="ARBA" id="ARBA00022630"/>
    </source>
</evidence>
<evidence type="ECO:0000256" key="8">
    <source>
        <dbReference type="RuleBase" id="RU361177"/>
    </source>
</evidence>
<dbReference type="KEGG" id="nve:5508530"/>
<dbReference type="GO" id="GO:0004499">
    <property type="term" value="F:N,N-dimethylaniline monooxygenase activity"/>
    <property type="evidence" value="ECO:0007669"/>
    <property type="project" value="InterPro"/>
</dbReference>
<dbReference type="PhylomeDB" id="A7SGU0"/>
<dbReference type="Gene3D" id="3.50.50.60">
    <property type="entry name" value="FAD/NAD(P)-binding domain"/>
    <property type="match status" value="2"/>
</dbReference>
<dbReference type="Proteomes" id="UP000001593">
    <property type="component" value="Unassembled WGS sequence"/>
</dbReference>
<dbReference type="GO" id="GO:0050661">
    <property type="term" value="F:NADP binding"/>
    <property type="evidence" value="ECO:0007669"/>
    <property type="project" value="InterPro"/>
</dbReference>
<proteinExistence type="inferred from homology"/>
<dbReference type="PIRSF" id="PIRSF000332">
    <property type="entry name" value="FMO"/>
    <property type="match status" value="1"/>
</dbReference>
<dbReference type="GO" id="GO:0004497">
    <property type="term" value="F:monooxygenase activity"/>
    <property type="evidence" value="ECO:0000318"/>
    <property type="project" value="GO_Central"/>
</dbReference>
<dbReference type="InParanoid" id="A7SGU0"/>
<sequence length="433" mass="49034">MLRVAVIGAGAAGLCVGRHFLARSDVFQATVFEQTNRVGGTWVYNARTGVDENGLPVHSSMYHNLKTNLPKEVMLFPDYPFPENLKSYLTHSEVCKYLEDYAEHFGVLSIVEFNTTVEHIAPLNEDDVNNPRWEVTIRNLNSNKKSTSTFDAVVVCTGHYSVPRKPEIPGLSEFPGLVMHSHDYRHPEVFAGMDVVLLGAGASGQDISIDLASTANRIYLSHNRPRIPSKMPGNLEQHYGIKELTSDGKAVFKDGQERKVDALMFCTGYDFVFPFLDSKCGIKVTDNHITPLYQHMFNIKYPTMSFIGLPIKVCPFPQFHLQSEYIISMLTGKVKLPSAEEMHQSAEKEYNEVISEGMAEKYAHFLGPKQWSYNDKIADSAQCSRLSPMVEKLYKYTWKFRHENILTYKKREFRIVGDSFEDVSEKLGICSSE</sequence>
<dbReference type="HOGENOM" id="CLU_006909_3_0_1"/>
<dbReference type="InterPro" id="IPR000960">
    <property type="entry name" value="Flavin_mOase"/>
</dbReference>